<dbReference type="RefSeq" id="WP_154072713.1">
    <property type="nucleotide sequence ID" value="NZ_LT670817.1"/>
</dbReference>
<gene>
    <name evidence="1" type="ORF">SAMN05443248_7689</name>
</gene>
<dbReference type="EMBL" id="LT670817">
    <property type="protein sequence ID" value="SHI04238.1"/>
    <property type="molecule type" value="Genomic_DNA"/>
</dbReference>
<proteinExistence type="predicted"/>
<accession>A0A1M5XXG8</accession>
<dbReference type="Proteomes" id="UP000189796">
    <property type="component" value="Chromosome I"/>
</dbReference>
<organism evidence="1 2">
    <name type="scientific">Bradyrhizobium erythrophlei</name>
    <dbReference type="NCBI Taxonomy" id="1437360"/>
    <lineage>
        <taxon>Bacteria</taxon>
        <taxon>Pseudomonadati</taxon>
        <taxon>Pseudomonadota</taxon>
        <taxon>Alphaproteobacteria</taxon>
        <taxon>Hyphomicrobiales</taxon>
        <taxon>Nitrobacteraceae</taxon>
        <taxon>Bradyrhizobium</taxon>
    </lineage>
</organism>
<dbReference type="AlphaFoldDB" id="A0A1M5XXG8"/>
<dbReference type="OrthoDB" id="9931860at2"/>
<sequence length="169" mass="19145">MEDSTMREPVNPHILLERTHEPDCRFVAAWLIKVAEAQEFWSEALTDPEFSDQIGLIHVMATPHLAAFGLEILGELERSRHVAALGLYSDEIGLFCSELTLLVRLGFFVCAGTSYHMTVPDTITLAKVKQAALDSYQRQRMRAMASRYFCRSACCILCLKRKLRHGDLD</sequence>
<evidence type="ECO:0000313" key="2">
    <source>
        <dbReference type="Proteomes" id="UP000189796"/>
    </source>
</evidence>
<protein>
    <submittedName>
        <fullName evidence="1">Uncharacterized protein</fullName>
    </submittedName>
</protein>
<reference evidence="1 2" key="1">
    <citation type="submission" date="2016-11" db="EMBL/GenBank/DDBJ databases">
        <authorList>
            <person name="Jaros S."/>
            <person name="Januszkiewicz K."/>
            <person name="Wedrychowicz H."/>
        </authorList>
    </citation>
    <scope>NUCLEOTIDE SEQUENCE [LARGE SCALE GENOMIC DNA]</scope>
    <source>
        <strain evidence="1 2">GAS138</strain>
    </source>
</reference>
<name>A0A1M5XXG8_9BRAD</name>
<evidence type="ECO:0000313" key="1">
    <source>
        <dbReference type="EMBL" id="SHI04238.1"/>
    </source>
</evidence>